<keyword evidence="3" id="KW-1185">Reference proteome</keyword>
<reference evidence="3" key="1">
    <citation type="journal article" date="2019" name="Int. J. Syst. Evol. Microbiol.">
        <title>The Global Catalogue of Microorganisms (GCM) 10K type strain sequencing project: providing services to taxonomists for standard genome sequencing and annotation.</title>
        <authorList>
            <consortium name="The Broad Institute Genomics Platform"/>
            <consortium name="The Broad Institute Genome Sequencing Center for Infectious Disease"/>
            <person name="Wu L."/>
            <person name="Ma J."/>
        </authorList>
    </citation>
    <scope>NUCLEOTIDE SEQUENCE [LARGE SCALE GENOMIC DNA]</scope>
    <source>
        <strain evidence="3">WLHS5</strain>
    </source>
</reference>
<dbReference type="EMBL" id="JBHTCJ010000001">
    <property type="protein sequence ID" value="MFC7340449.1"/>
    <property type="molecule type" value="Genomic_DNA"/>
</dbReference>
<dbReference type="InterPro" id="IPR010982">
    <property type="entry name" value="Lambda_DNA-bd_dom_sf"/>
</dbReference>
<sequence length="195" mass="21360">MIAGESLRAAREAAGLSLTRMAQRTHLSKSYLSMVETGKRPEATEVTEAYEQVLGVAVRRAPADPVRIAHEWLVGDSPVGTHLGSGRLIGESLVREIEQRVIELRHLDDVVGHLNLLPAVTRELDDASRLLHEARFPDELGRRLGIVVGELAQLAGWIASDAGRCAEARRPYLDGVRALRRAREIACWAGSCCRA</sequence>
<dbReference type="CDD" id="cd00093">
    <property type="entry name" value="HTH_XRE"/>
    <property type="match status" value="1"/>
</dbReference>
<dbReference type="SUPFAM" id="SSF47413">
    <property type="entry name" value="lambda repressor-like DNA-binding domains"/>
    <property type="match status" value="1"/>
</dbReference>
<dbReference type="PROSITE" id="PS50943">
    <property type="entry name" value="HTH_CROC1"/>
    <property type="match status" value="1"/>
</dbReference>
<dbReference type="InterPro" id="IPR001387">
    <property type="entry name" value="Cro/C1-type_HTH"/>
</dbReference>
<dbReference type="Gene3D" id="1.10.260.40">
    <property type="entry name" value="lambda repressor-like DNA-binding domains"/>
    <property type="match status" value="1"/>
</dbReference>
<organism evidence="2 3">
    <name type="scientific">Saccharopolyspora griseoalba</name>
    <dbReference type="NCBI Taxonomy" id="1431848"/>
    <lineage>
        <taxon>Bacteria</taxon>
        <taxon>Bacillati</taxon>
        <taxon>Actinomycetota</taxon>
        <taxon>Actinomycetes</taxon>
        <taxon>Pseudonocardiales</taxon>
        <taxon>Pseudonocardiaceae</taxon>
        <taxon>Saccharopolyspora</taxon>
    </lineage>
</organism>
<dbReference type="RefSeq" id="WP_380664264.1">
    <property type="nucleotide sequence ID" value="NZ_JBHTCJ010000001.1"/>
</dbReference>
<evidence type="ECO:0000259" key="1">
    <source>
        <dbReference type="PROSITE" id="PS50943"/>
    </source>
</evidence>
<dbReference type="Pfam" id="PF13560">
    <property type="entry name" value="HTH_31"/>
    <property type="match status" value="1"/>
</dbReference>
<name>A0ABW2LF54_9PSEU</name>
<accession>A0ABW2LF54</accession>
<comment type="caution">
    <text evidence="2">The sequence shown here is derived from an EMBL/GenBank/DDBJ whole genome shotgun (WGS) entry which is preliminary data.</text>
</comment>
<evidence type="ECO:0000313" key="3">
    <source>
        <dbReference type="Proteomes" id="UP001596504"/>
    </source>
</evidence>
<proteinExistence type="predicted"/>
<gene>
    <name evidence="2" type="ORF">ACFQRI_03420</name>
</gene>
<evidence type="ECO:0000313" key="2">
    <source>
        <dbReference type="EMBL" id="MFC7340449.1"/>
    </source>
</evidence>
<dbReference type="Proteomes" id="UP001596504">
    <property type="component" value="Unassembled WGS sequence"/>
</dbReference>
<feature type="domain" description="HTH cro/C1-type" evidence="1">
    <location>
        <begin position="7"/>
        <end position="61"/>
    </location>
</feature>
<dbReference type="SMART" id="SM00530">
    <property type="entry name" value="HTH_XRE"/>
    <property type="match status" value="1"/>
</dbReference>
<protein>
    <submittedName>
        <fullName evidence="2">Helix-turn-helix domain-containing protein</fullName>
    </submittedName>
</protein>